<accession>A0A5B8NJ95</accession>
<name>A0A5B8NJ95_9CHRO</name>
<dbReference type="SUPFAM" id="SSF51182">
    <property type="entry name" value="RmlC-like cupins"/>
    <property type="match status" value="1"/>
</dbReference>
<protein>
    <submittedName>
        <fullName evidence="6">Pirin family protein</fullName>
    </submittedName>
</protein>
<dbReference type="RefSeq" id="WP_146294956.1">
    <property type="nucleotide sequence ID" value="NZ_CP042326.1"/>
</dbReference>
<dbReference type="Proteomes" id="UP000318453">
    <property type="component" value="Chromosome"/>
</dbReference>
<reference evidence="6" key="1">
    <citation type="submission" date="2019-08" db="EMBL/GenBank/DDBJ databases">
        <title>Carotenoids and Carotenoid Binding Proteins in the Halophilic Cyanobacterium Euhalothece sp. ZM00.</title>
        <authorList>
            <person name="Cho S.M."/>
            <person name="Song J.Y."/>
            <person name="Park Y.-I."/>
        </authorList>
    </citation>
    <scope>NUCLEOTIDE SEQUENCE [LARGE SCALE GENOMIC DNA]</scope>
    <source>
        <strain evidence="6">Z-M001</strain>
    </source>
</reference>
<comment type="cofactor">
    <cofactor evidence="2">
        <name>Fe cation</name>
        <dbReference type="ChEBI" id="CHEBI:24875"/>
    </cofactor>
    <text evidence="2">Binds 1 Fe cation per subunit.</text>
</comment>
<keyword evidence="2" id="KW-0408">Iron</keyword>
<dbReference type="CDD" id="cd20311">
    <property type="entry name" value="cupin_Yhhw_C"/>
    <property type="match status" value="1"/>
</dbReference>
<feature type="binding site" evidence="2">
    <location>
        <position position="101"/>
    </location>
    <ligand>
        <name>Fe cation</name>
        <dbReference type="ChEBI" id="CHEBI:24875"/>
    </ligand>
</feature>
<dbReference type="InterPro" id="IPR014710">
    <property type="entry name" value="RmlC-like_jellyroll"/>
</dbReference>
<evidence type="ECO:0000259" key="5">
    <source>
        <dbReference type="Pfam" id="PF17954"/>
    </source>
</evidence>
<feature type="domain" description="Pirin N-terminal" evidence="4">
    <location>
        <begin position="7"/>
        <end position="119"/>
    </location>
</feature>
<feature type="domain" description="Quercetin 2,3-dioxygenase C-terminal cupin" evidence="5">
    <location>
        <begin position="146"/>
        <end position="231"/>
    </location>
</feature>
<dbReference type="InterPro" id="IPR003829">
    <property type="entry name" value="Pirin_N_dom"/>
</dbReference>
<dbReference type="Gene3D" id="2.60.120.10">
    <property type="entry name" value="Jelly Rolls"/>
    <property type="match status" value="2"/>
</dbReference>
<dbReference type="Pfam" id="PF17954">
    <property type="entry name" value="Pirin_C_2"/>
    <property type="match status" value="1"/>
</dbReference>
<organism evidence="6 7">
    <name type="scientific">Euhalothece natronophila Z-M001</name>
    <dbReference type="NCBI Taxonomy" id="522448"/>
    <lineage>
        <taxon>Bacteria</taxon>
        <taxon>Bacillati</taxon>
        <taxon>Cyanobacteriota</taxon>
        <taxon>Cyanophyceae</taxon>
        <taxon>Oscillatoriophycideae</taxon>
        <taxon>Chroococcales</taxon>
        <taxon>Halothecacae</taxon>
        <taxon>Halothece cluster</taxon>
        <taxon>Euhalothece</taxon>
    </lineage>
</organism>
<keyword evidence="7" id="KW-1185">Reference proteome</keyword>
<feature type="binding site" evidence="2">
    <location>
        <position position="103"/>
    </location>
    <ligand>
        <name>Fe cation</name>
        <dbReference type="ChEBI" id="CHEBI:24875"/>
    </ligand>
</feature>
<dbReference type="InterPro" id="IPR011051">
    <property type="entry name" value="RmlC_Cupin_sf"/>
</dbReference>
<feature type="binding site" evidence="2">
    <location>
        <position position="59"/>
    </location>
    <ligand>
        <name>Fe cation</name>
        <dbReference type="ChEBI" id="CHEBI:24875"/>
    </ligand>
</feature>
<proteinExistence type="inferred from homology"/>
<comment type="similarity">
    <text evidence="1 3">Belongs to the pirin family.</text>
</comment>
<dbReference type="PANTHER" id="PTHR43212">
    <property type="entry name" value="QUERCETIN 2,3-DIOXYGENASE"/>
    <property type="match status" value="1"/>
</dbReference>
<dbReference type="KEGG" id="enn:FRE64_05065"/>
<dbReference type="InterPro" id="IPR041602">
    <property type="entry name" value="Quercetinase_C"/>
</dbReference>
<dbReference type="CDD" id="cd02910">
    <property type="entry name" value="cupin_Yhhw_N"/>
    <property type="match status" value="1"/>
</dbReference>
<evidence type="ECO:0000313" key="7">
    <source>
        <dbReference type="Proteomes" id="UP000318453"/>
    </source>
</evidence>
<dbReference type="AlphaFoldDB" id="A0A5B8NJ95"/>
<dbReference type="GO" id="GO:0046872">
    <property type="term" value="F:metal ion binding"/>
    <property type="evidence" value="ECO:0007669"/>
    <property type="project" value="UniProtKB-KW"/>
</dbReference>
<sequence>MITLRKANERGHANHGWLDSYHTFSFANYYDPNFLGFRSLRVINEDTVQPDAGFPTHGHRDMEILTYVLEGELEHKDNMGNGSIIYPGEVQKMSAGTGILHSEFNPSKTQPVHLFQIWILPDKNGVKPNYEQRYFDIEKNQGNLTLIAAKNGEGDCISVEQDVRLYASKLGVDAVLNYELERDRHAWLQVVKGSVTLNDQQLNPSDAAAVSEEKTLKIRATKDAEILLFDLA</sequence>
<evidence type="ECO:0000256" key="2">
    <source>
        <dbReference type="PIRSR" id="PIRSR006232-1"/>
    </source>
</evidence>
<evidence type="ECO:0000313" key="6">
    <source>
        <dbReference type="EMBL" id="QDZ39353.1"/>
    </source>
</evidence>
<keyword evidence="2" id="KW-0479">Metal-binding</keyword>
<dbReference type="EMBL" id="CP042326">
    <property type="protein sequence ID" value="QDZ39353.1"/>
    <property type="molecule type" value="Genomic_DNA"/>
</dbReference>
<evidence type="ECO:0000256" key="1">
    <source>
        <dbReference type="ARBA" id="ARBA00008416"/>
    </source>
</evidence>
<dbReference type="OrthoDB" id="321327at2"/>
<evidence type="ECO:0000259" key="4">
    <source>
        <dbReference type="Pfam" id="PF02678"/>
    </source>
</evidence>
<evidence type="ECO:0000256" key="3">
    <source>
        <dbReference type="RuleBase" id="RU003457"/>
    </source>
</evidence>
<dbReference type="PANTHER" id="PTHR43212:SF3">
    <property type="entry name" value="QUERCETIN 2,3-DIOXYGENASE"/>
    <property type="match status" value="1"/>
</dbReference>
<gene>
    <name evidence="6" type="ORF">FRE64_05065</name>
</gene>
<dbReference type="InterPro" id="IPR012093">
    <property type="entry name" value="Pirin"/>
</dbReference>
<feature type="binding site" evidence="2">
    <location>
        <position position="57"/>
    </location>
    <ligand>
        <name>Fe cation</name>
        <dbReference type="ChEBI" id="CHEBI:24875"/>
    </ligand>
</feature>
<dbReference type="PIRSF" id="PIRSF006232">
    <property type="entry name" value="Pirin"/>
    <property type="match status" value="1"/>
</dbReference>
<dbReference type="Pfam" id="PF02678">
    <property type="entry name" value="Pirin"/>
    <property type="match status" value="1"/>
</dbReference>